<dbReference type="InterPro" id="IPR011050">
    <property type="entry name" value="Pectin_lyase_fold/virulence"/>
</dbReference>
<evidence type="ECO:0000259" key="1">
    <source>
        <dbReference type="Pfam" id="PF13229"/>
    </source>
</evidence>
<reference evidence="2 3" key="1">
    <citation type="journal article" date="2019" name="Int. J. Syst. Evol. Microbiol.">
        <title>The Global Catalogue of Microorganisms (GCM) 10K type strain sequencing project: providing services to taxonomists for standard genome sequencing and annotation.</title>
        <authorList>
            <consortium name="The Broad Institute Genomics Platform"/>
            <consortium name="The Broad Institute Genome Sequencing Center for Infectious Disease"/>
            <person name="Wu L."/>
            <person name="Ma J."/>
        </authorList>
    </citation>
    <scope>NUCLEOTIDE SEQUENCE [LARGE SCALE GENOMIC DNA]</scope>
    <source>
        <strain evidence="2 3">XZYJ18</strain>
    </source>
</reference>
<dbReference type="InterPro" id="IPR006626">
    <property type="entry name" value="PbH1"/>
</dbReference>
<gene>
    <name evidence="2" type="ORF">ACFO9K_05635</name>
</gene>
<organism evidence="2 3">
    <name type="scientific">Halorussus aquaticus</name>
    <dbReference type="NCBI Taxonomy" id="2953748"/>
    <lineage>
        <taxon>Archaea</taxon>
        <taxon>Methanobacteriati</taxon>
        <taxon>Methanobacteriota</taxon>
        <taxon>Stenosarchaea group</taxon>
        <taxon>Halobacteria</taxon>
        <taxon>Halobacteriales</taxon>
        <taxon>Haladaptataceae</taxon>
        <taxon>Halorussus</taxon>
    </lineage>
</organism>
<feature type="domain" description="Right handed beta helix" evidence="1">
    <location>
        <begin position="102"/>
        <end position="186"/>
    </location>
</feature>
<sequence length="193" mass="19585">MTFREVRTLVVLLAAFGLAVGAGGVPTTATPFDAATATDATPTEIGSCTTIDEPGTYVLTTDIENAGETAISQPCMKITADNVTFDGGGHTIGGRGESHTKGVAVADAEGVTVTNVSVTDWHSGVLVTGGSATVRNVSTFSNAYGVRLENATGGTVEDSTISDNLVGVSAIGVDVSLSNNEFSGNEIRVQRAD</sequence>
<dbReference type="EMBL" id="JBHSHT010000001">
    <property type="protein sequence ID" value="MFC4823735.1"/>
    <property type="molecule type" value="Genomic_DNA"/>
</dbReference>
<dbReference type="Gene3D" id="2.160.20.10">
    <property type="entry name" value="Single-stranded right-handed beta-helix, Pectin lyase-like"/>
    <property type="match status" value="1"/>
</dbReference>
<dbReference type="RefSeq" id="WP_254270322.1">
    <property type="nucleotide sequence ID" value="NZ_CP100401.1"/>
</dbReference>
<dbReference type="InterPro" id="IPR039448">
    <property type="entry name" value="Beta_helix"/>
</dbReference>
<comment type="caution">
    <text evidence="2">The sequence shown here is derived from an EMBL/GenBank/DDBJ whole genome shotgun (WGS) entry which is preliminary data.</text>
</comment>
<proteinExistence type="predicted"/>
<dbReference type="Pfam" id="PF13229">
    <property type="entry name" value="Beta_helix"/>
    <property type="match status" value="1"/>
</dbReference>
<dbReference type="SMART" id="SM00710">
    <property type="entry name" value="PbH1"/>
    <property type="match status" value="4"/>
</dbReference>
<keyword evidence="3" id="KW-1185">Reference proteome</keyword>
<accession>A0ABD5PZQ0</accession>
<evidence type="ECO:0000313" key="2">
    <source>
        <dbReference type="EMBL" id="MFC4823735.1"/>
    </source>
</evidence>
<dbReference type="GeneID" id="73046996"/>
<dbReference type="InterPro" id="IPR012334">
    <property type="entry name" value="Pectin_lyas_fold"/>
</dbReference>
<name>A0ABD5PZQ0_9EURY</name>
<protein>
    <submittedName>
        <fullName evidence="2">Right-handed parallel beta-helix repeat-containing protein</fullName>
    </submittedName>
</protein>
<dbReference type="SUPFAM" id="SSF51126">
    <property type="entry name" value="Pectin lyase-like"/>
    <property type="match status" value="1"/>
</dbReference>
<dbReference type="AlphaFoldDB" id="A0ABD5PZQ0"/>
<evidence type="ECO:0000313" key="3">
    <source>
        <dbReference type="Proteomes" id="UP001595945"/>
    </source>
</evidence>
<dbReference type="Proteomes" id="UP001595945">
    <property type="component" value="Unassembled WGS sequence"/>
</dbReference>